<evidence type="ECO:0000256" key="1">
    <source>
        <dbReference type="SAM" id="MobiDB-lite"/>
    </source>
</evidence>
<reference evidence="2" key="1">
    <citation type="submission" date="2023-06" db="EMBL/GenBank/DDBJ databases">
        <title>Genome-scale phylogeny and comparative genomics of the fungal order Sordariales.</title>
        <authorList>
            <consortium name="Lawrence Berkeley National Laboratory"/>
            <person name="Hensen N."/>
            <person name="Bonometti L."/>
            <person name="Westerberg I."/>
            <person name="Brannstrom I.O."/>
            <person name="Guillou S."/>
            <person name="Cros-Aarteil S."/>
            <person name="Calhoun S."/>
            <person name="Haridas S."/>
            <person name="Kuo A."/>
            <person name="Mondo S."/>
            <person name="Pangilinan J."/>
            <person name="Riley R."/>
            <person name="LaButti K."/>
            <person name="Andreopoulos B."/>
            <person name="Lipzen A."/>
            <person name="Chen C."/>
            <person name="Yanf M."/>
            <person name="Daum C."/>
            <person name="Ng V."/>
            <person name="Clum A."/>
            <person name="Steindorff A."/>
            <person name="Ohm R."/>
            <person name="Martin F."/>
            <person name="Silar P."/>
            <person name="Natvig D."/>
            <person name="Lalanne C."/>
            <person name="Gautier V."/>
            <person name="Ament-velasquez S.L."/>
            <person name="Kruys A."/>
            <person name="Hutchinson M.I."/>
            <person name="Powell A.J."/>
            <person name="Barry K."/>
            <person name="Miller A.N."/>
            <person name="Grigoriev I.V."/>
            <person name="Debuchy R."/>
            <person name="Gladieux P."/>
            <person name="Thoren M.H."/>
            <person name="Johannesson H."/>
        </authorList>
    </citation>
    <scope>NUCLEOTIDE SEQUENCE</scope>
    <source>
        <strain evidence="2">SMH3187-1</strain>
    </source>
</reference>
<dbReference type="EMBL" id="JAUKUD010000002">
    <property type="protein sequence ID" value="KAK0752459.1"/>
    <property type="molecule type" value="Genomic_DNA"/>
</dbReference>
<proteinExistence type="predicted"/>
<dbReference type="AlphaFoldDB" id="A0AA40KAW5"/>
<dbReference type="Proteomes" id="UP001172155">
    <property type="component" value="Unassembled WGS sequence"/>
</dbReference>
<gene>
    <name evidence="2" type="ORF">B0T18DRAFT_404918</name>
</gene>
<name>A0AA40KAW5_9PEZI</name>
<evidence type="ECO:0000313" key="3">
    <source>
        <dbReference type="Proteomes" id="UP001172155"/>
    </source>
</evidence>
<protein>
    <submittedName>
        <fullName evidence="2">Uncharacterized protein</fullName>
    </submittedName>
</protein>
<keyword evidence="3" id="KW-1185">Reference proteome</keyword>
<organism evidence="2 3">
    <name type="scientific">Schizothecium vesticola</name>
    <dbReference type="NCBI Taxonomy" id="314040"/>
    <lineage>
        <taxon>Eukaryota</taxon>
        <taxon>Fungi</taxon>
        <taxon>Dikarya</taxon>
        <taxon>Ascomycota</taxon>
        <taxon>Pezizomycotina</taxon>
        <taxon>Sordariomycetes</taxon>
        <taxon>Sordariomycetidae</taxon>
        <taxon>Sordariales</taxon>
        <taxon>Schizotheciaceae</taxon>
        <taxon>Schizothecium</taxon>
    </lineage>
</organism>
<sequence>MPPIAGLTTGHLDYLLGLVATQTKLLNSERREREKLLIRVDEMQKTIQDLVEWRDKLTRPKPMLQTGSDSVGSALKRKQPVSQDESNKSPQKSSFRPEIFETGKGIKLPFKGKAIRVRLPKPPPTASAQSLMPGHSTSRVDPSGTTASRDKPPARRNLFTADVFSAFRKATGSADMPTSLSGSPSVFNFNSGHQAVTSQLKFNFVAPPTPKDLVFTFKALEITETGVASSQRVASSTFGFITGLNATPSSKPPQLTFTAPSTFNFSSANSAAPPAPSYSTL</sequence>
<feature type="compositionally biased region" description="Polar residues" evidence="1">
    <location>
        <begin position="80"/>
        <end position="94"/>
    </location>
</feature>
<feature type="region of interest" description="Disordered" evidence="1">
    <location>
        <begin position="117"/>
        <end position="154"/>
    </location>
</feature>
<feature type="compositionally biased region" description="Polar residues" evidence="1">
    <location>
        <begin position="126"/>
        <end position="147"/>
    </location>
</feature>
<evidence type="ECO:0000313" key="2">
    <source>
        <dbReference type="EMBL" id="KAK0752459.1"/>
    </source>
</evidence>
<accession>A0AA40KAW5</accession>
<feature type="region of interest" description="Disordered" evidence="1">
    <location>
        <begin position="58"/>
        <end position="98"/>
    </location>
</feature>
<comment type="caution">
    <text evidence="2">The sequence shown here is derived from an EMBL/GenBank/DDBJ whole genome shotgun (WGS) entry which is preliminary data.</text>
</comment>